<feature type="transmembrane region" description="Helical" evidence="5">
    <location>
        <begin position="429"/>
        <end position="447"/>
    </location>
</feature>
<accession>A0A9D1KZI0</accession>
<feature type="transmembrane region" description="Helical" evidence="5">
    <location>
        <begin position="38"/>
        <end position="56"/>
    </location>
</feature>
<dbReference type="EMBL" id="DVMJ01000012">
    <property type="protein sequence ID" value="HIU12805.1"/>
    <property type="molecule type" value="Genomic_DNA"/>
</dbReference>
<feature type="domain" description="O-antigen ligase-related" evidence="6">
    <location>
        <begin position="200"/>
        <end position="381"/>
    </location>
</feature>
<evidence type="ECO:0000313" key="8">
    <source>
        <dbReference type="Proteomes" id="UP000824175"/>
    </source>
</evidence>
<keyword evidence="4 5" id="KW-0472">Membrane</keyword>
<gene>
    <name evidence="7" type="ORF">IAD15_01870</name>
</gene>
<feature type="transmembrane region" description="Helical" evidence="5">
    <location>
        <begin position="162"/>
        <end position="184"/>
    </location>
</feature>
<dbReference type="AlphaFoldDB" id="A0A9D1KZI0"/>
<dbReference type="PANTHER" id="PTHR37422:SF13">
    <property type="entry name" value="LIPOPOLYSACCHARIDE BIOSYNTHESIS PROTEIN PA4999-RELATED"/>
    <property type="match status" value="1"/>
</dbReference>
<feature type="transmembrane region" description="Helical" evidence="5">
    <location>
        <begin position="243"/>
        <end position="260"/>
    </location>
</feature>
<feature type="transmembrane region" description="Helical" evidence="5">
    <location>
        <begin position="215"/>
        <end position="231"/>
    </location>
</feature>
<keyword evidence="3 5" id="KW-1133">Transmembrane helix</keyword>
<feature type="transmembrane region" description="Helical" evidence="5">
    <location>
        <begin position="12"/>
        <end position="32"/>
    </location>
</feature>
<feature type="transmembrane region" description="Helical" evidence="5">
    <location>
        <begin position="90"/>
        <end position="109"/>
    </location>
</feature>
<dbReference type="InterPro" id="IPR007016">
    <property type="entry name" value="O-antigen_ligase-rel_domated"/>
</dbReference>
<protein>
    <submittedName>
        <fullName evidence="7">O-antigen ligase family protein</fullName>
    </submittedName>
</protein>
<evidence type="ECO:0000259" key="6">
    <source>
        <dbReference type="Pfam" id="PF04932"/>
    </source>
</evidence>
<dbReference type="PANTHER" id="PTHR37422">
    <property type="entry name" value="TEICHURONIC ACID BIOSYNTHESIS PROTEIN TUAE"/>
    <property type="match status" value="1"/>
</dbReference>
<evidence type="ECO:0000256" key="2">
    <source>
        <dbReference type="ARBA" id="ARBA00022692"/>
    </source>
</evidence>
<feature type="transmembrane region" description="Helical" evidence="5">
    <location>
        <begin position="63"/>
        <end position="84"/>
    </location>
</feature>
<dbReference type="GO" id="GO:0016020">
    <property type="term" value="C:membrane"/>
    <property type="evidence" value="ECO:0007669"/>
    <property type="project" value="UniProtKB-SubCell"/>
</dbReference>
<dbReference type="GO" id="GO:0016874">
    <property type="term" value="F:ligase activity"/>
    <property type="evidence" value="ECO:0007669"/>
    <property type="project" value="UniProtKB-KW"/>
</dbReference>
<proteinExistence type="predicted"/>
<evidence type="ECO:0000256" key="5">
    <source>
        <dbReference type="SAM" id="Phobius"/>
    </source>
</evidence>
<comment type="subcellular location">
    <subcellularLocation>
        <location evidence="1">Membrane</location>
        <topology evidence="1">Multi-pass membrane protein</topology>
    </subcellularLocation>
</comment>
<dbReference type="InterPro" id="IPR051533">
    <property type="entry name" value="WaaL-like"/>
</dbReference>
<name>A0A9D1KZI0_9FIRM</name>
<evidence type="ECO:0000256" key="1">
    <source>
        <dbReference type="ARBA" id="ARBA00004141"/>
    </source>
</evidence>
<sequence length="465" mass="53280">MQKWNMIFERSYFRLFFIFVVFLNTLSLRFWGIERNPLYPIVFIWALLIIGHDFWYASWRRAYFGPLLVYGVTLLLATLANTAYSTLDSYLIAVLQLIIFFLVFLNPPNRSLLSIRQEMRLVIPWVSLLTFVASSISLLMFFLNISLTCHGMTIGLVGERLFGIYFNCNPAAFLACISMVLSIWAFRQRFMFRYFYVLNSVVQLLYIILTGCRSVLLILAFYSICLLYVKVFRRYGFSHLKQVVLSVLTVVTIVFGANLVQKTLFIIPQLQGAKVEVENRFQFARLEEIMVMLREDPLGHFEEAAAIADEVSSGRIELLDDSLKIWKTAPLLGVGANNFRAVGLDVDPSSTVLQGAQVVHSHHVFLEALVTAGIVGFVSFLLFFVQSILTFWEALKKTSKTSFYAVVMLCLLIVVAEFIGSLFDYGIFYVYSLSATLAWQFLGYVYWLNDHLAEDLTCRDMEAID</sequence>
<evidence type="ECO:0000256" key="4">
    <source>
        <dbReference type="ARBA" id="ARBA00023136"/>
    </source>
</evidence>
<reference evidence="7" key="1">
    <citation type="submission" date="2020-10" db="EMBL/GenBank/DDBJ databases">
        <authorList>
            <person name="Gilroy R."/>
        </authorList>
    </citation>
    <scope>NUCLEOTIDE SEQUENCE</scope>
    <source>
        <strain evidence="7">CHK195-11698</strain>
    </source>
</reference>
<dbReference type="Pfam" id="PF04932">
    <property type="entry name" value="Wzy_C"/>
    <property type="match status" value="1"/>
</dbReference>
<feature type="transmembrane region" description="Helical" evidence="5">
    <location>
        <begin position="403"/>
        <end position="423"/>
    </location>
</feature>
<keyword evidence="7" id="KW-0436">Ligase</keyword>
<dbReference type="Proteomes" id="UP000824175">
    <property type="component" value="Unassembled WGS sequence"/>
</dbReference>
<keyword evidence="2 5" id="KW-0812">Transmembrane</keyword>
<evidence type="ECO:0000313" key="7">
    <source>
        <dbReference type="EMBL" id="HIU12805.1"/>
    </source>
</evidence>
<reference evidence="7" key="2">
    <citation type="journal article" date="2021" name="PeerJ">
        <title>Extensive microbial diversity within the chicken gut microbiome revealed by metagenomics and culture.</title>
        <authorList>
            <person name="Gilroy R."/>
            <person name="Ravi A."/>
            <person name="Getino M."/>
            <person name="Pursley I."/>
            <person name="Horton D.L."/>
            <person name="Alikhan N.F."/>
            <person name="Baker D."/>
            <person name="Gharbi K."/>
            <person name="Hall N."/>
            <person name="Watson M."/>
            <person name="Adriaenssens E.M."/>
            <person name="Foster-Nyarko E."/>
            <person name="Jarju S."/>
            <person name="Secka A."/>
            <person name="Antonio M."/>
            <person name="Oren A."/>
            <person name="Chaudhuri R.R."/>
            <person name="La Ragione R."/>
            <person name="Hildebrand F."/>
            <person name="Pallen M.J."/>
        </authorList>
    </citation>
    <scope>NUCLEOTIDE SEQUENCE</scope>
    <source>
        <strain evidence="7">CHK195-11698</strain>
    </source>
</reference>
<feature type="transmembrane region" description="Helical" evidence="5">
    <location>
        <begin position="368"/>
        <end position="391"/>
    </location>
</feature>
<comment type="caution">
    <text evidence="7">The sequence shown here is derived from an EMBL/GenBank/DDBJ whole genome shotgun (WGS) entry which is preliminary data.</text>
</comment>
<organism evidence="7 8">
    <name type="scientific">Candidatus Fimiplasma intestinipullorum</name>
    <dbReference type="NCBI Taxonomy" id="2840825"/>
    <lineage>
        <taxon>Bacteria</taxon>
        <taxon>Bacillati</taxon>
        <taxon>Bacillota</taxon>
        <taxon>Clostridia</taxon>
        <taxon>Eubacteriales</taxon>
        <taxon>Candidatus Fimiplasma</taxon>
    </lineage>
</organism>
<evidence type="ECO:0000256" key="3">
    <source>
        <dbReference type="ARBA" id="ARBA00022989"/>
    </source>
</evidence>
<feature type="transmembrane region" description="Helical" evidence="5">
    <location>
        <begin position="121"/>
        <end position="142"/>
    </location>
</feature>